<evidence type="ECO:0000313" key="2">
    <source>
        <dbReference type="EMBL" id="ALP54006.1"/>
    </source>
</evidence>
<evidence type="ECO:0000259" key="1">
    <source>
        <dbReference type="Pfam" id="PF12705"/>
    </source>
</evidence>
<dbReference type="Pfam" id="PF12705">
    <property type="entry name" value="PDDEXK_1"/>
    <property type="match status" value="1"/>
</dbReference>
<accession>A0A0S2TFQ8</accession>
<reference evidence="2" key="1">
    <citation type="submission" date="2015-10" db="EMBL/GenBank/DDBJ databases">
        <title>Description of Candidatus Tenderia electrophaga gen. nov, sp. nov., an Uncultivated Electroautotroph from a Biocathode Enrichment.</title>
        <authorList>
            <person name="Eddie B.J."/>
            <person name="Malanoski A.P."/>
            <person name="Wang Z."/>
            <person name="Hall R.J."/>
            <person name="Oh S.D."/>
            <person name="Heiner C."/>
            <person name="Lin B."/>
            <person name="Strycharz-Glaven S.M."/>
        </authorList>
    </citation>
    <scope>NUCLEOTIDE SEQUENCE [LARGE SCALE GENOMIC DNA]</scope>
    <source>
        <strain evidence="2">NRL1</strain>
    </source>
</reference>
<gene>
    <name evidence="2" type="ORF">Tel_13170</name>
</gene>
<dbReference type="Proteomes" id="UP000055136">
    <property type="component" value="Chromosome"/>
</dbReference>
<dbReference type="SUPFAM" id="SSF52540">
    <property type="entry name" value="P-loop containing nucleoside triphosphate hydrolases"/>
    <property type="match status" value="1"/>
</dbReference>
<dbReference type="EMBL" id="CP013099">
    <property type="protein sequence ID" value="ALP54006.1"/>
    <property type="molecule type" value="Genomic_DNA"/>
</dbReference>
<name>A0A0S2TFQ8_9GAMM</name>
<organism evidence="2 3">
    <name type="scientific">Candidatus Tenderia electrophaga</name>
    <dbReference type="NCBI Taxonomy" id="1748243"/>
    <lineage>
        <taxon>Bacteria</taxon>
        <taxon>Pseudomonadati</taxon>
        <taxon>Pseudomonadota</taxon>
        <taxon>Gammaproteobacteria</taxon>
        <taxon>Candidatus Tenderiales</taxon>
        <taxon>Candidatus Tenderiaceae</taxon>
        <taxon>Candidatus Tenderia</taxon>
    </lineage>
</organism>
<keyword evidence="3" id="KW-1185">Reference proteome</keyword>
<dbReference type="Gene3D" id="3.90.320.10">
    <property type="match status" value="1"/>
</dbReference>
<feature type="domain" description="PD-(D/E)XK endonuclease-like" evidence="1">
    <location>
        <begin position="613"/>
        <end position="875"/>
    </location>
</feature>
<dbReference type="KEGG" id="tee:Tel_13170"/>
<dbReference type="Gene3D" id="3.40.50.300">
    <property type="entry name" value="P-loop containing nucleotide triphosphate hydrolases"/>
    <property type="match status" value="1"/>
</dbReference>
<dbReference type="InterPro" id="IPR011604">
    <property type="entry name" value="PDDEXK-like_dom_sf"/>
</dbReference>
<sequence>MEQRVSALLENIAAGCTVLTVNSRLALHLHTSYEDRQRQQRKHSWTTPTILPWNAWLQRLWQEAQFEHAGRSLDLLTAEQALAVWEAVIHSSVHGESLLNTHAAARSAMQAWRLLRQWNQPVAVLGAETQADSVAFHAWAREYQRRCEQHHWLDQEVLPDWLINALDEGRLNLNGHFLLAGFDELTPQHQSLIAALQRQGAVIEQSELEQPPAQVSLQSCADSQAEIRQVALWLRQLLQRDAAPPIGVVVPDLAAMRADIERIFDQVLLPGAVLDLERRPLRPYNISLGRAMVQLPMIHTALTLLAVLRAPAPLAEWGRLLLSPWIGGADRELAVRAQLDALLRRRGEARLTLNQVLRHSDNAGCDRLSRLLQGLRQSLSELPRRQAPDAWARSFQHLLQQAGWPGERSLDSDAYQTLQAWHKLLARFAGLSQVTANLTYSEALKQLRQQAGSVLFQAQSRNEPIQVLGVLEAAGVQFSHCWVMGLHDGVWPSAPTPHPFLPIALQRRLNMPHASAERELAYAEQLGRRLFAAAPEVIVSYPRRDGDADLRPSPMIADAAPVAQASWLENAPPPYRDQLFESRQLESYCDWQAPALPMGIEVRGGTALFKDQAACPFRAFGRHRLKAEGLQTAQVGLDAAARGNLAHRVMELLWRELKDQQTLLRQDDPALQQRVENIVAQVIDAEAQQFPQQFSARFAALEKLRLIKLARAWLELETQRSPFEVVAVEQARQVVVAGLNMSIKADRIDRLTTGGELIIDYKTGRSSPNDWFGERPNEPQLPLYAVTSERQVTALAFATLRPGELALKGVSRDTGVAKDIKPGAVDWSVQQGLWRDELNRLGDNFRRGRAEVDPKDAYTHNSRACSYCDLGPLCRINELAASELDEIGMGDEDE</sequence>
<dbReference type="STRING" id="1748243.Tel_13170"/>
<dbReference type="AlphaFoldDB" id="A0A0S2TFQ8"/>
<evidence type="ECO:0000313" key="3">
    <source>
        <dbReference type="Proteomes" id="UP000055136"/>
    </source>
</evidence>
<protein>
    <recommendedName>
        <fullName evidence="1">PD-(D/E)XK endonuclease-like domain-containing protein</fullName>
    </recommendedName>
</protein>
<proteinExistence type="predicted"/>
<dbReference type="InterPro" id="IPR038726">
    <property type="entry name" value="PDDEXK_AddAB-type"/>
</dbReference>
<dbReference type="NCBIfam" id="TIGR03623">
    <property type="entry name" value="probable DNA repair protein"/>
    <property type="match status" value="1"/>
</dbReference>
<dbReference type="InterPro" id="IPR019925">
    <property type="entry name" value="DNA_repair_protein_predicted"/>
</dbReference>
<dbReference type="InterPro" id="IPR027417">
    <property type="entry name" value="P-loop_NTPase"/>
</dbReference>